<dbReference type="InterPro" id="IPR036388">
    <property type="entry name" value="WH-like_DNA-bd_sf"/>
</dbReference>
<dbReference type="OrthoDB" id="6057486at2"/>
<dbReference type="GO" id="GO:0003700">
    <property type="term" value="F:DNA-binding transcription factor activity"/>
    <property type="evidence" value="ECO:0007669"/>
    <property type="project" value="TreeGrafter"/>
</dbReference>
<dbReference type="PANTHER" id="PTHR30136">
    <property type="entry name" value="HELIX-TURN-HELIX TRANSCRIPTIONAL REGULATOR, ICLR FAMILY"/>
    <property type="match status" value="1"/>
</dbReference>
<dbReference type="InterPro" id="IPR050707">
    <property type="entry name" value="HTH_MetabolicPath_Reg"/>
</dbReference>
<dbReference type="Proteomes" id="UP000311605">
    <property type="component" value="Unassembled WGS sequence"/>
</dbReference>
<dbReference type="AlphaFoldDB" id="A0A5C4XF02"/>
<dbReference type="InterPro" id="IPR014757">
    <property type="entry name" value="Tscrpt_reg_IclR_C"/>
</dbReference>
<dbReference type="InterPro" id="IPR036390">
    <property type="entry name" value="WH_DNA-bd_sf"/>
</dbReference>
<dbReference type="SMART" id="SM00346">
    <property type="entry name" value="HTH_ICLR"/>
    <property type="match status" value="1"/>
</dbReference>
<dbReference type="InterPro" id="IPR029016">
    <property type="entry name" value="GAF-like_dom_sf"/>
</dbReference>
<dbReference type="SUPFAM" id="SSF46785">
    <property type="entry name" value="Winged helix' DNA-binding domain"/>
    <property type="match status" value="1"/>
</dbReference>
<comment type="caution">
    <text evidence="6">The sequence shown here is derived from an EMBL/GenBank/DDBJ whole genome shotgun (WGS) entry which is preliminary data.</text>
</comment>
<evidence type="ECO:0000313" key="7">
    <source>
        <dbReference type="Proteomes" id="UP000311605"/>
    </source>
</evidence>
<gene>
    <name evidence="6" type="primary">kdgR</name>
    <name evidence="6" type="ORF">FHP24_21595</name>
</gene>
<name>A0A5C4XF02_9HYPH</name>
<evidence type="ECO:0000256" key="1">
    <source>
        <dbReference type="ARBA" id="ARBA00023015"/>
    </source>
</evidence>
<dbReference type="NCBIfam" id="NF011671">
    <property type="entry name" value="PRK15090.1"/>
    <property type="match status" value="1"/>
</dbReference>
<dbReference type="PROSITE" id="PS51077">
    <property type="entry name" value="HTH_ICLR"/>
    <property type="match status" value="1"/>
</dbReference>
<dbReference type="PANTHER" id="PTHR30136:SF7">
    <property type="entry name" value="HTH-TYPE TRANSCRIPTIONAL REGULATOR KDGR-RELATED"/>
    <property type="match status" value="1"/>
</dbReference>
<sequence>MSDASRNKSDNVAAVLKVFSVLETLAEEGRSSLGDIAQRAMTSKATTHRLLQTMVDLGYAEQEEETEKYRLTLKLFGLGARTLRGQTHLLQVADRAMGMLSRETGESINLGVMDEREQRVAYIHKYDSAYSLSMNSPLGKRNPLHSTSLGKALLAYRDETEIADRLSKMTFEKLAPKTITDVETLREQLIRVREDGYSEELEESEVGVRCMAVPIRDHLGKSIAAISISFPLFRFDPARKSTYVRILLEAGQMASKSLGFSG</sequence>
<evidence type="ECO:0000256" key="3">
    <source>
        <dbReference type="ARBA" id="ARBA00023163"/>
    </source>
</evidence>
<evidence type="ECO:0000313" key="6">
    <source>
        <dbReference type="EMBL" id="TNM61849.1"/>
    </source>
</evidence>
<dbReference type="InterPro" id="IPR005471">
    <property type="entry name" value="Tscrpt_reg_IclR_N"/>
</dbReference>
<accession>A0A5C4XF02</accession>
<protein>
    <submittedName>
        <fullName evidence="6">DNA-binding transcriptional regulator KdgR</fullName>
    </submittedName>
</protein>
<dbReference type="Gene3D" id="1.10.10.10">
    <property type="entry name" value="Winged helix-like DNA-binding domain superfamily/Winged helix DNA-binding domain"/>
    <property type="match status" value="1"/>
</dbReference>
<reference evidence="6 7" key="1">
    <citation type="submission" date="2019-06" db="EMBL/GenBank/DDBJ databases">
        <title>The draft genome of Rhizobium smilacinae PTYR-5.</title>
        <authorList>
            <person name="Liu L."/>
            <person name="Li L."/>
            <person name="Zhang X."/>
        </authorList>
    </citation>
    <scope>NUCLEOTIDE SEQUENCE [LARGE SCALE GENOMIC DNA]</scope>
    <source>
        <strain evidence="6 7">PTYR-5</strain>
    </source>
</reference>
<dbReference type="Gene3D" id="3.30.450.40">
    <property type="match status" value="1"/>
</dbReference>
<dbReference type="EMBL" id="VDMN01000005">
    <property type="protein sequence ID" value="TNM61849.1"/>
    <property type="molecule type" value="Genomic_DNA"/>
</dbReference>
<feature type="domain" description="HTH iclR-type" evidence="4">
    <location>
        <begin position="12"/>
        <end position="73"/>
    </location>
</feature>
<dbReference type="SUPFAM" id="SSF55781">
    <property type="entry name" value="GAF domain-like"/>
    <property type="match status" value="1"/>
</dbReference>
<evidence type="ECO:0000259" key="5">
    <source>
        <dbReference type="PROSITE" id="PS51078"/>
    </source>
</evidence>
<keyword evidence="1" id="KW-0805">Transcription regulation</keyword>
<proteinExistence type="predicted"/>
<dbReference type="PROSITE" id="PS51078">
    <property type="entry name" value="ICLR_ED"/>
    <property type="match status" value="1"/>
</dbReference>
<evidence type="ECO:0000256" key="2">
    <source>
        <dbReference type="ARBA" id="ARBA00023125"/>
    </source>
</evidence>
<dbReference type="RefSeq" id="WP_139678296.1">
    <property type="nucleotide sequence ID" value="NZ_VDMN01000005.1"/>
</dbReference>
<organism evidence="6 7">
    <name type="scientific">Aliirhizobium smilacinae</name>
    <dbReference type="NCBI Taxonomy" id="1395944"/>
    <lineage>
        <taxon>Bacteria</taxon>
        <taxon>Pseudomonadati</taxon>
        <taxon>Pseudomonadota</taxon>
        <taxon>Alphaproteobacteria</taxon>
        <taxon>Hyphomicrobiales</taxon>
        <taxon>Rhizobiaceae</taxon>
        <taxon>Aliirhizobium</taxon>
    </lineage>
</organism>
<dbReference type="Pfam" id="PF09339">
    <property type="entry name" value="HTH_IclR"/>
    <property type="match status" value="1"/>
</dbReference>
<feature type="domain" description="IclR-ED" evidence="5">
    <location>
        <begin position="74"/>
        <end position="260"/>
    </location>
</feature>
<keyword evidence="3" id="KW-0804">Transcription</keyword>
<dbReference type="GO" id="GO:0003677">
    <property type="term" value="F:DNA binding"/>
    <property type="evidence" value="ECO:0007669"/>
    <property type="project" value="UniProtKB-KW"/>
</dbReference>
<keyword evidence="2 6" id="KW-0238">DNA-binding</keyword>
<evidence type="ECO:0000259" key="4">
    <source>
        <dbReference type="PROSITE" id="PS51077"/>
    </source>
</evidence>
<dbReference type="Pfam" id="PF01614">
    <property type="entry name" value="IclR_C"/>
    <property type="match status" value="1"/>
</dbReference>
<keyword evidence="7" id="KW-1185">Reference proteome</keyword>
<dbReference type="GO" id="GO:0045892">
    <property type="term" value="P:negative regulation of DNA-templated transcription"/>
    <property type="evidence" value="ECO:0007669"/>
    <property type="project" value="TreeGrafter"/>
</dbReference>